<organism evidence="3 4">
    <name type="scientific">Herbaspirillum hiltneri N3</name>
    <dbReference type="NCBI Taxonomy" id="1262470"/>
    <lineage>
        <taxon>Bacteria</taxon>
        <taxon>Pseudomonadati</taxon>
        <taxon>Pseudomonadota</taxon>
        <taxon>Betaproteobacteria</taxon>
        <taxon>Burkholderiales</taxon>
        <taxon>Oxalobacteraceae</taxon>
        <taxon>Herbaspirillum</taxon>
    </lineage>
</organism>
<feature type="region of interest" description="Disordered" evidence="1">
    <location>
        <begin position="208"/>
        <end position="245"/>
    </location>
</feature>
<feature type="domain" description="Transposase IS200-like" evidence="2">
    <location>
        <begin position="9"/>
        <end position="124"/>
    </location>
</feature>
<dbReference type="PANTHER" id="PTHR34322">
    <property type="entry name" value="TRANSPOSASE, Y1_TNP DOMAIN-CONTAINING"/>
    <property type="match status" value="1"/>
</dbReference>
<accession>A0ABM5UWP2</accession>
<dbReference type="InterPro" id="IPR002686">
    <property type="entry name" value="Transposase_17"/>
</dbReference>
<evidence type="ECO:0000313" key="4">
    <source>
        <dbReference type="Proteomes" id="UP000063429"/>
    </source>
</evidence>
<dbReference type="SMART" id="SM01321">
    <property type="entry name" value="Y1_Tnp"/>
    <property type="match status" value="1"/>
</dbReference>
<dbReference type="Pfam" id="PF01797">
    <property type="entry name" value="Y1_Tnp"/>
    <property type="match status" value="1"/>
</dbReference>
<keyword evidence="4" id="KW-1185">Reference proteome</keyword>
<dbReference type="Proteomes" id="UP000063429">
    <property type="component" value="Chromosome"/>
</dbReference>
<sequence>MARLPRLVVPYQPHHIIQRGHDGQLVFRDTADHTVFLDWLKEGAKRFKVAIHAYVLMPDHIHLLATPVDGDGLARMMQWVGRYYVPYINQKYRRSGTLWQGRYKATVLDAERYLLPCSRYIELNPVRNGLVGSALDYPWSSYMHHIGAKPDPLITDHSVYWALGNTPFDREIAYKLQAEQSLGQAEVEAISQATLKGWALGAEEYKSGLEKQVSRRVSPAKRGRPVKKKDESASSEDGAGSNTVE</sequence>
<name>A0ABM5UWP2_9BURK</name>
<protein>
    <submittedName>
        <fullName evidence="3">Transposase</fullName>
    </submittedName>
</protein>
<feature type="compositionally biased region" description="Basic residues" evidence="1">
    <location>
        <begin position="218"/>
        <end position="227"/>
    </location>
</feature>
<evidence type="ECO:0000256" key="1">
    <source>
        <dbReference type="SAM" id="MobiDB-lite"/>
    </source>
</evidence>
<dbReference type="Gene3D" id="3.30.70.1290">
    <property type="entry name" value="Transposase IS200-like"/>
    <property type="match status" value="1"/>
</dbReference>
<evidence type="ECO:0000259" key="2">
    <source>
        <dbReference type="SMART" id="SM01321"/>
    </source>
</evidence>
<dbReference type="EMBL" id="CP011409">
    <property type="protein sequence ID" value="AKZ61568.1"/>
    <property type="molecule type" value="Genomic_DNA"/>
</dbReference>
<gene>
    <name evidence="3" type="ORF">F506_01775</name>
</gene>
<reference evidence="4" key="1">
    <citation type="journal article" date="2015" name="Genome Announc.">
        <title>Complete Genome Sequence of Herbaspirillum hiltneri N3 (DSM 17495), Isolated from Surface-Sterilized Wheat Roots.</title>
        <authorList>
            <person name="Guizelini D."/>
            <person name="Saizaki P.M."/>
            <person name="Coimbra N.A."/>
            <person name="Weiss V.A."/>
            <person name="Faoro H."/>
            <person name="Sfeir M.Z."/>
            <person name="Baura V.A."/>
            <person name="Monteiro R.A."/>
            <person name="Chubatsu L.S."/>
            <person name="Souza E.M."/>
            <person name="Cruz L.M."/>
            <person name="Pedrosa F.O."/>
            <person name="Raittz R.T."/>
            <person name="Marchaukoski J.N."/>
            <person name="Steffens M.B."/>
        </authorList>
    </citation>
    <scope>NUCLEOTIDE SEQUENCE [LARGE SCALE GENOMIC DNA]</scope>
    <source>
        <strain evidence="4">N3</strain>
    </source>
</reference>
<dbReference type="SUPFAM" id="SSF143422">
    <property type="entry name" value="Transposase IS200-like"/>
    <property type="match status" value="1"/>
</dbReference>
<proteinExistence type="predicted"/>
<dbReference type="PANTHER" id="PTHR34322:SF2">
    <property type="entry name" value="TRANSPOSASE IS200-LIKE DOMAIN-CONTAINING PROTEIN"/>
    <property type="match status" value="1"/>
</dbReference>
<evidence type="ECO:0000313" key="3">
    <source>
        <dbReference type="EMBL" id="AKZ61568.1"/>
    </source>
</evidence>
<dbReference type="InterPro" id="IPR036515">
    <property type="entry name" value="Transposase_17_sf"/>
</dbReference>
<dbReference type="RefSeq" id="WP_053195073.1">
    <property type="nucleotide sequence ID" value="NZ_CP011409.1"/>
</dbReference>